<name>A0A2G8KFC6_STIJA</name>
<gene>
    <name evidence="1" type="ORF">BSL78_16477</name>
</gene>
<dbReference type="EMBL" id="MRZV01000628">
    <property type="protein sequence ID" value="PIK46692.1"/>
    <property type="molecule type" value="Genomic_DNA"/>
</dbReference>
<proteinExistence type="predicted"/>
<evidence type="ECO:0000313" key="2">
    <source>
        <dbReference type="Proteomes" id="UP000230750"/>
    </source>
</evidence>
<keyword evidence="2" id="KW-1185">Reference proteome</keyword>
<sequence>SDQYELLLKEFKRIQEDINKHPSPSNQLIKERARVFRRLQKLNPKKGNHDRPSIARNLHTTRPEDEDHLIGLWKCKVKTELDKDKRLALARVFDIEASLIEGSPDPGLKLLEQIEKKDCQGCNWEAFAEALTDCGCLKALDTFLKHYKRSPPASVNHNPVSFQHMVADVEGMLNTSDALQIATCFGFNVRDIEETEKQGSQYVMKLLRDKSKFDFRNVTLLRKVLKKLDLIQAANRVGLEAIVFVCDKCVKLKELEELLKSCNCVWTEVGNSRAVSSAVAERVCCEVVPTCNGFDGLPVEELRDVDDGNEVSQEGNSEWLVVDEVRGDCDVIEDGSVVVNSGKWGQEKSKGRMVLCGIQ</sequence>
<organism evidence="1 2">
    <name type="scientific">Stichopus japonicus</name>
    <name type="common">Sea cucumber</name>
    <dbReference type="NCBI Taxonomy" id="307972"/>
    <lineage>
        <taxon>Eukaryota</taxon>
        <taxon>Metazoa</taxon>
        <taxon>Echinodermata</taxon>
        <taxon>Eleutherozoa</taxon>
        <taxon>Echinozoa</taxon>
        <taxon>Holothuroidea</taxon>
        <taxon>Aspidochirotacea</taxon>
        <taxon>Aspidochirotida</taxon>
        <taxon>Stichopodidae</taxon>
        <taxon>Apostichopus</taxon>
    </lineage>
</organism>
<comment type="caution">
    <text evidence="1">The sequence shown here is derived from an EMBL/GenBank/DDBJ whole genome shotgun (WGS) entry which is preliminary data.</text>
</comment>
<evidence type="ECO:0000313" key="1">
    <source>
        <dbReference type="EMBL" id="PIK46692.1"/>
    </source>
</evidence>
<reference evidence="1 2" key="1">
    <citation type="journal article" date="2017" name="PLoS Biol.">
        <title>The sea cucumber genome provides insights into morphological evolution and visceral regeneration.</title>
        <authorList>
            <person name="Zhang X."/>
            <person name="Sun L."/>
            <person name="Yuan J."/>
            <person name="Sun Y."/>
            <person name="Gao Y."/>
            <person name="Zhang L."/>
            <person name="Li S."/>
            <person name="Dai H."/>
            <person name="Hamel J.F."/>
            <person name="Liu C."/>
            <person name="Yu Y."/>
            <person name="Liu S."/>
            <person name="Lin W."/>
            <person name="Guo K."/>
            <person name="Jin S."/>
            <person name="Xu P."/>
            <person name="Storey K.B."/>
            <person name="Huan P."/>
            <person name="Zhang T."/>
            <person name="Zhou Y."/>
            <person name="Zhang J."/>
            <person name="Lin C."/>
            <person name="Li X."/>
            <person name="Xing L."/>
            <person name="Huo D."/>
            <person name="Sun M."/>
            <person name="Wang L."/>
            <person name="Mercier A."/>
            <person name="Li F."/>
            <person name="Yang H."/>
            <person name="Xiang J."/>
        </authorList>
    </citation>
    <scope>NUCLEOTIDE SEQUENCE [LARGE SCALE GENOMIC DNA]</scope>
    <source>
        <strain evidence="1">Shaxun</strain>
        <tissue evidence="1">Muscle</tissue>
    </source>
</reference>
<feature type="non-terminal residue" evidence="1">
    <location>
        <position position="1"/>
    </location>
</feature>
<accession>A0A2G8KFC6</accession>
<dbReference type="Proteomes" id="UP000230750">
    <property type="component" value="Unassembled WGS sequence"/>
</dbReference>
<protein>
    <recommendedName>
        <fullName evidence="3">Death domain-containing protein</fullName>
    </recommendedName>
</protein>
<dbReference type="AlphaFoldDB" id="A0A2G8KFC6"/>
<evidence type="ECO:0008006" key="3">
    <source>
        <dbReference type="Google" id="ProtNLM"/>
    </source>
</evidence>